<gene>
    <name evidence="1" type="ORF">ACFOGI_00500</name>
</gene>
<evidence type="ECO:0000313" key="2">
    <source>
        <dbReference type="Proteomes" id="UP001595279"/>
    </source>
</evidence>
<comment type="caution">
    <text evidence="1">The sequence shown here is derived from an EMBL/GenBank/DDBJ whole genome shotgun (WGS) entry which is preliminary data.</text>
</comment>
<evidence type="ECO:0000313" key="1">
    <source>
        <dbReference type="EMBL" id="MFC3038731.1"/>
    </source>
</evidence>
<proteinExistence type="predicted"/>
<accession>A0ABV7CQP4</accession>
<evidence type="ECO:0008006" key="3">
    <source>
        <dbReference type="Google" id="ProtNLM"/>
    </source>
</evidence>
<organism evidence="1 2">
    <name type="scientific">Virgibacillus xinjiangensis</name>
    <dbReference type="NCBI Taxonomy" id="393090"/>
    <lineage>
        <taxon>Bacteria</taxon>
        <taxon>Bacillati</taxon>
        <taxon>Bacillota</taxon>
        <taxon>Bacilli</taxon>
        <taxon>Bacillales</taxon>
        <taxon>Bacillaceae</taxon>
        <taxon>Virgibacillus</taxon>
    </lineage>
</organism>
<sequence length="55" mass="6364">MSGYCITYQTDEGLIRRTVVQAESKQEAHEIASKQLEDSNVLYAQEEDYYLDAFL</sequence>
<dbReference type="Proteomes" id="UP001595279">
    <property type="component" value="Unassembled WGS sequence"/>
</dbReference>
<name>A0ABV7CQP4_9BACI</name>
<dbReference type="RefSeq" id="WP_390266770.1">
    <property type="nucleotide sequence ID" value="NZ_JBHRSA010000003.1"/>
</dbReference>
<keyword evidence="2" id="KW-1185">Reference proteome</keyword>
<protein>
    <recommendedName>
        <fullName evidence="3">DUF3933 domain-containing protein</fullName>
    </recommendedName>
</protein>
<dbReference type="EMBL" id="JBHRSA010000003">
    <property type="protein sequence ID" value="MFC3038731.1"/>
    <property type="molecule type" value="Genomic_DNA"/>
</dbReference>
<reference evidence="2" key="1">
    <citation type="journal article" date="2019" name="Int. J. Syst. Evol. Microbiol.">
        <title>The Global Catalogue of Microorganisms (GCM) 10K type strain sequencing project: providing services to taxonomists for standard genome sequencing and annotation.</title>
        <authorList>
            <consortium name="The Broad Institute Genomics Platform"/>
            <consortium name="The Broad Institute Genome Sequencing Center for Infectious Disease"/>
            <person name="Wu L."/>
            <person name="Ma J."/>
        </authorList>
    </citation>
    <scope>NUCLEOTIDE SEQUENCE [LARGE SCALE GENOMIC DNA]</scope>
    <source>
        <strain evidence="2">KCTC 13128</strain>
    </source>
</reference>